<dbReference type="AlphaFoldDB" id="A0A7R8X2N2"/>
<dbReference type="InterPro" id="IPR020864">
    <property type="entry name" value="MACPF"/>
</dbReference>
<organism evidence="9">
    <name type="scientific">Darwinula stevensoni</name>
    <dbReference type="NCBI Taxonomy" id="69355"/>
    <lineage>
        <taxon>Eukaryota</taxon>
        <taxon>Metazoa</taxon>
        <taxon>Ecdysozoa</taxon>
        <taxon>Arthropoda</taxon>
        <taxon>Crustacea</taxon>
        <taxon>Oligostraca</taxon>
        <taxon>Ostracoda</taxon>
        <taxon>Podocopa</taxon>
        <taxon>Podocopida</taxon>
        <taxon>Darwinulocopina</taxon>
        <taxon>Darwinuloidea</taxon>
        <taxon>Darwinulidae</taxon>
        <taxon>Darwinula</taxon>
    </lineage>
</organism>
<evidence type="ECO:0000256" key="2">
    <source>
        <dbReference type="ARBA" id="ARBA00004613"/>
    </source>
</evidence>
<dbReference type="EMBL" id="CAJPEV010000333">
    <property type="protein sequence ID" value="CAG0884115.1"/>
    <property type="molecule type" value="Genomic_DNA"/>
</dbReference>
<evidence type="ECO:0000313" key="10">
    <source>
        <dbReference type="Proteomes" id="UP000677054"/>
    </source>
</evidence>
<dbReference type="GO" id="GO:0005576">
    <property type="term" value="C:extracellular region"/>
    <property type="evidence" value="ECO:0007669"/>
    <property type="project" value="UniProtKB-SubCell"/>
</dbReference>
<dbReference type="GO" id="GO:0016020">
    <property type="term" value="C:membrane"/>
    <property type="evidence" value="ECO:0007669"/>
    <property type="project" value="UniProtKB-SubCell"/>
</dbReference>
<dbReference type="SMART" id="SM00457">
    <property type="entry name" value="MACPF"/>
    <property type="match status" value="1"/>
</dbReference>
<evidence type="ECO:0000256" key="6">
    <source>
        <dbReference type="SAM" id="MobiDB-lite"/>
    </source>
</evidence>
<dbReference type="PROSITE" id="PS00279">
    <property type="entry name" value="MACPF_1"/>
    <property type="match status" value="1"/>
</dbReference>
<evidence type="ECO:0000313" key="9">
    <source>
        <dbReference type="EMBL" id="CAD7242897.1"/>
    </source>
</evidence>
<evidence type="ECO:0000256" key="7">
    <source>
        <dbReference type="SAM" id="SignalP"/>
    </source>
</evidence>
<proteinExistence type="predicted"/>
<dbReference type="Pfam" id="PF01823">
    <property type="entry name" value="MACPF"/>
    <property type="match status" value="1"/>
</dbReference>
<keyword evidence="10" id="KW-1185">Reference proteome</keyword>
<keyword evidence="4" id="KW-0472">Membrane</keyword>
<dbReference type="Proteomes" id="UP000677054">
    <property type="component" value="Unassembled WGS sequence"/>
</dbReference>
<evidence type="ECO:0000256" key="3">
    <source>
        <dbReference type="ARBA" id="ARBA00022525"/>
    </source>
</evidence>
<reference evidence="9" key="1">
    <citation type="submission" date="2020-11" db="EMBL/GenBank/DDBJ databases">
        <authorList>
            <person name="Tran Van P."/>
        </authorList>
    </citation>
    <scope>NUCLEOTIDE SEQUENCE</scope>
</reference>
<evidence type="ECO:0000256" key="4">
    <source>
        <dbReference type="ARBA" id="ARBA00023136"/>
    </source>
</evidence>
<dbReference type="OrthoDB" id="6499331at2759"/>
<comment type="subcellular location">
    <subcellularLocation>
        <location evidence="1">Membrane</location>
    </subcellularLocation>
    <subcellularLocation>
        <location evidence="2">Secreted</location>
    </subcellularLocation>
</comment>
<dbReference type="InterPro" id="IPR020863">
    <property type="entry name" value="MACPF_CS"/>
</dbReference>
<keyword evidence="5" id="KW-1015">Disulfide bond</keyword>
<feature type="signal peptide" evidence="7">
    <location>
        <begin position="1"/>
        <end position="25"/>
    </location>
</feature>
<protein>
    <recommendedName>
        <fullName evidence="8">MACPF domain-containing protein</fullName>
    </recommendedName>
</protein>
<dbReference type="PROSITE" id="PS51412">
    <property type="entry name" value="MACPF_2"/>
    <property type="match status" value="1"/>
</dbReference>
<keyword evidence="7" id="KW-0732">Signal</keyword>
<sequence>MEISMKSPLAILLCFSLSLHMGVEGAPNGTESREEETWRLQQPGPEVEQPVTVESLKEQLKTAIETMQSTMAIAGDCVNRLGEERNKMREKYSYIGILYLFYLHQEILTNRHLMKELLNVSQMVCHFVPAPDLSPTPLPAKPCNDPPPGLSKMIRGVDVTKLDLFPLDFSKDDGFRKPIVDFTCDKGATVSINEKNYDIPEQVSSVTRIPGGSVLSGVQIFKSHRDVKRSMAVEAGAELTLETFGFSSSSSYQHMQNTIMNTSRYIEEVSSFDSAVQADLSLEEELNLGKSAKSFVDKLLPANFTDDPGPYEKFIATFGTHYFQNGKFGGVIKLIMETKSEYFDQKTDEQIKAEAQTSYSDLTIKIGYKDSIVKIDKKFEEMTTKHARYYGGNTNLLASDGMQIWQPTVLSDPWLFSGKLSPISNLIREERKRTSMEQAVTNHVLHAYLGELARIVQAINLGCNSRKKCVGIFGTLTIFDILTRDSLETLTARITALQGQRLLDKTEVEGLGKEVETIRAYEGILSHRLDEDPYLLLTSRTFPRPKIAFGIENLPRDIEYEGKIRRK</sequence>
<name>A0A7R8X2N2_9CRUS</name>
<evidence type="ECO:0000256" key="1">
    <source>
        <dbReference type="ARBA" id="ARBA00004370"/>
    </source>
</evidence>
<accession>A0A7R8X2N2</accession>
<keyword evidence="3" id="KW-0964">Secreted</keyword>
<gene>
    <name evidence="9" type="ORF">DSTB1V02_LOCUS2838</name>
</gene>
<evidence type="ECO:0000259" key="8">
    <source>
        <dbReference type="PROSITE" id="PS51412"/>
    </source>
</evidence>
<evidence type="ECO:0000256" key="5">
    <source>
        <dbReference type="ARBA" id="ARBA00023157"/>
    </source>
</evidence>
<dbReference type="EMBL" id="LR899850">
    <property type="protein sequence ID" value="CAD7242897.1"/>
    <property type="molecule type" value="Genomic_DNA"/>
</dbReference>
<feature type="region of interest" description="Disordered" evidence="6">
    <location>
        <begin position="25"/>
        <end position="47"/>
    </location>
</feature>
<feature type="domain" description="MACPF" evidence="8">
    <location>
        <begin position="136"/>
        <end position="456"/>
    </location>
</feature>
<feature type="chain" id="PRO_5036402401" description="MACPF domain-containing protein" evidence="7">
    <location>
        <begin position="26"/>
        <end position="567"/>
    </location>
</feature>